<proteinExistence type="predicted"/>
<dbReference type="AlphaFoldDB" id="A0A0K1RXK0"/>
<keyword evidence="2" id="KW-1185">Reference proteome</keyword>
<name>A0A0K1RXK0_9CHRO</name>
<sequence length="204" mass="22974">MVYSNFKLDELVKLFDLTIRENSELFASIPEVEGSEYLITTLQETVDLAVAINTEKARSEMIIAPVLLELRRKLKHQISLFSGVDFTVDFSQGLNGICDFIISKNPEQLFIRQPIVTIVEAKNENLNSGFGQCIAEAIAAQIFNQQEGNEISVIYGVVTIGTIWRFLKLVGQTVQIDLSEYYIKDINKILGILYHAIINKDLGE</sequence>
<dbReference type="KEGG" id="mpk:VL20_1433"/>
<dbReference type="Proteomes" id="UP000068167">
    <property type="component" value="Chromosome"/>
</dbReference>
<reference evidence="1 2" key="1">
    <citation type="journal article" date="2016" name="Stand. Genomic Sci.">
        <title>Complete genome sequence and genomic characterization of Microcystis panniformis FACHB 1757 by third-generation sequencing.</title>
        <authorList>
            <person name="Zhang J.Y."/>
            <person name="Guan R."/>
            <person name="Zhang H.J."/>
            <person name="Li H."/>
            <person name="Xiao P."/>
            <person name="Yu G.L."/>
            <person name="Du L."/>
            <person name="Cao D.M."/>
            <person name="Zhu B.C."/>
            <person name="Li R.H."/>
            <person name="Lu Z.H."/>
        </authorList>
    </citation>
    <scope>NUCLEOTIDE SEQUENCE [LARGE SCALE GENOMIC DNA]</scope>
    <source>
        <strain evidence="1 2">FACHB-1757</strain>
    </source>
</reference>
<evidence type="ECO:0000313" key="2">
    <source>
        <dbReference type="Proteomes" id="UP000068167"/>
    </source>
</evidence>
<accession>A0A0K1RXK0</accession>
<gene>
    <name evidence="1" type="ORF">VL20_1433</name>
</gene>
<protein>
    <submittedName>
        <fullName evidence="1">Uncharacterized protein</fullName>
    </submittedName>
</protein>
<organism evidence="1 2">
    <name type="scientific">Microcystis panniformis FACHB-1757</name>
    <dbReference type="NCBI Taxonomy" id="1638788"/>
    <lineage>
        <taxon>Bacteria</taxon>
        <taxon>Bacillati</taxon>
        <taxon>Cyanobacteriota</taxon>
        <taxon>Cyanophyceae</taxon>
        <taxon>Oscillatoriophycideae</taxon>
        <taxon>Chroococcales</taxon>
        <taxon>Microcystaceae</taxon>
        <taxon>Microcystis</taxon>
    </lineage>
</organism>
<evidence type="ECO:0000313" key="1">
    <source>
        <dbReference type="EMBL" id="AKV66602.1"/>
    </source>
</evidence>
<dbReference type="PATRIC" id="fig|1638788.3.peg.1436"/>
<dbReference type="RefSeq" id="WP_052275904.1">
    <property type="nucleotide sequence ID" value="NZ_CP011339.1"/>
</dbReference>
<dbReference type="EMBL" id="CP011339">
    <property type="protein sequence ID" value="AKV66602.1"/>
    <property type="molecule type" value="Genomic_DNA"/>
</dbReference>